<feature type="transmembrane region" description="Helical" evidence="1">
    <location>
        <begin position="71"/>
        <end position="91"/>
    </location>
</feature>
<feature type="transmembrane region" description="Helical" evidence="1">
    <location>
        <begin position="241"/>
        <end position="260"/>
    </location>
</feature>
<keyword evidence="1" id="KW-1133">Transmembrane helix</keyword>
<feature type="transmembrane region" description="Helical" evidence="1">
    <location>
        <begin position="201"/>
        <end position="221"/>
    </location>
</feature>
<dbReference type="EMBL" id="MHUT01000018">
    <property type="protein sequence ID" value="OHA80600.1"/>
    <property type="molecule type" value="Genomic_DNA"/>
</dbReference>
<evidence type="ECO:0000313" key="3">
    <source>
        <dbReference type="Proteomes" id="UP000179118"/>
    </source>
</evidence>
<reference evidence="2 3" key="1">
    <citation type="journal article" date="2016" name="Nat. Commun.">
        <title>Thousands of microbial genomes shed light on interconnected biogeochemical processes in an aquifer system.</title>
        <authorList>
            <person name="Anantharaman K."/>
            <person name="Brown C.T."/>
            <person name="Hug L.A."/>
            <person name="Sharon I."/>
            <person name="Castelle C.J."/>
            <person name="Probst A.J."/>
            <person name="Thomas B.C."/>
            <person name="Singh A."/>
            <person name="Wilkins M.J."/>
            <person name="Karaoz U."/>
            <person name="Brodie E.L."/>
            <person name="Williams K.H."/>
            <person name="Hubbard S.S."/>
            <person name="Banfield J.F."/>
        </authorList>
    </citation>
    <scope>NUCLEOTIDE SEQUENCE [LARGE SCALE GENOMIC DNA]</scope>
</reference>
<evidence type="ECO:0008006" key="4">
    <source>
        <dbReference type="Google" id="ProtNLM"/>
    </source>
</evidence>
<name>A0A1G2S673_9BACT</name>
<feature type="transmembrane region" description="Helical" evidence="1">
    <location>
        <begin position="168"/>
        <end position="189"/>
    </location>
</feature>
<feature type="transmembrane region" description="Helical" evidence="1">
    <location>
        <begin position="12"/>
        <end position="35"/>
    </location>
</feature>
<keyword evidence="1" id="KW-0812">Transmembrane</keyword>
<sequence length="270" mass="30890">MKISTFFEKLLSPYSLIAFNLTIFFSAEFFGGGTYFEETGLMHAIAIVFVVLILIRIFSEYAFSDHILRRFLKIQLGFFLFLGFVHVYEYFGLHYSLIDHEAIELSAMLAYLVWILGVLIGLESVFRIYYKKSAALIATLYAFLLVGVLGIIVLNVSSHELIEEMEEWIPLTGFSLIVVFGALAIASTRKIRKIMPVFKEYSHYAIPAIILMVLTALSEYFESTHYLLDVLDITDTQNLYFAHYFMFAAFSLLLIGFGKLKKPKGIYADM</sequence>
<protein>
    <recommendedName>
        <fullName evidence="4">Histidine kinase N-terminal 7TM region domain-containing protein</fullName>
    </recommendedName>
</protein>
<accession>A0A1G2S673</accession>
<gene>
    <name evidence="2" type="ORF">A3D51_00810</name>
</gene>
<proteinExistence type="predicted"/>
<comment type="caution">
    <text evidence="2">The sequence shown here is derived from an EMBL/GenBank/DDBJ whole genome shotgun (WGS) entry which is preliminary data.</text>
</comment>
<feature type="transmembrane region" description="Helical" evidence="1">
    <location>
        <begin position="103"/>
        <end position="122"/>
    </location>
</feature>
<dbReference type="AlphaFoldDB" id="A0A1G2S673"/>
<evidence type="ECO:0000313" key="2">
    <source>
        <dbReference type="EMBL" id="OHA80600.1"/>
    </source>
</evidence>
<evidence type="ECO:0000256" key="1">
    <source>
        <dbReference type="SAM" id="Phobius"/>
    </source>
</evidence>
<feature type="transmembrane region" description="Helical" evidence="1">
    <location>
        <begin position="41"/>
        <end position="59"/>
    </location>
</feature>
<organism evidence="2 3">
    <name type="scientific">Candidatus Yonathbacteria bacterium RIFCSPHIGHO2_02_FULL_44_14</name>
    <dbReference type="NCBI Taxonomy" id="1802724"/>
    <lineage>
        <taxon>Bacteria</taxon>
        <taxon>Candidatus Yonathiibacteriota</taxon>
    </lineage>
</organism>
<feature type="transmembrane region" description="Helical" evidence="1">
    <location>
        <begin position="134"/>
        <end position="156"/>
    </location>
</feature>
<keyword evidence="1" id="KW-0472">Membrane</keyword>
<dbReference type="Proteomes" id="UP000179118">
    <property type="component" value="Unassembled WGS sequence"/>
</dbReference>